<accession>A0A8S9PNM1</accession>
<evidence type="ECO:0000313" key="1">
    <source>
        <dbReference type="EMBL" id="KAF3514497.1"/>
    </source>
</evidence>
<gene>
    <name evidence="1" type="ORF">F2Q69_00001078</name>
</gene>
<organism evidence="1 2">
    <name type="scientific">Brassica cretica</name>
    <name type="common">Mustard</name>
    <dbReference type="NCBI Taxonomy" id="69181"/>
    <lineage>
        <taxon>Eukaryota</taxon>
        <taxon>Viridiplantae</taxon>
        <taxon>Streptophyta</taxon>
        <taxon>Embryophyta</taxon>
        <taxon>Tracheophyta</taxon>
        <taxon>Spermatophyta</taxon>
        <taxon>Magnoliopsida</taxon>
        <taxon>eudicotyledons</taxon>
        <taxon>Gunneridae</taxon>
        <taxon>Pentapetalae</taxon>
        <taxon>rosids</taxon>
        <taxon>malvids</taxon>
        <taxon>Brassicales</taxon>
        <taxon>Brassicaceae</taxon>
        <taxon>Brassiceae</taxon>
        <taxon>Brassica</taxon>
    </lineage>
</organism>
<proteinExistence type="predicted"/>
<evidence type="ECO:0000313" key="2">
    <source>
        <dbReference type="Proteomes" id="UP000712600"/>
    </source>
</evidence>
<reference evidence="1" key="1">
    <citation type="submission" date="2019-12" db="EMBL/GenBank/DDBJ databases">
        <title>Genome sequencing and annotation of Brassica cretica.</title>
        <authorList>
            <person name="Studholme D.J."/>
            <person name="Sarris P."/>
        </authorList>
    </citation>
    <scope>NUCLEOTIDE SEQUENCE</scope>
    <source>
        <strain evidence="1">PFS-109/04</strain>
        <tissue evidence="1">Leaf</tissue>
    </source>
</reference>
<dbReference type="AlphaFoldDB" id="A0A8S9PNM1"/>
<protein>
    <submittedName>
        <fullName evidence="1">Uncharacterized protein</fullName>
    </submittedName>
</protein>
<name>A0A8S9PNM1_BRACR</name>
<sequence>MMVESGDGGFEEEDMYVLSQTKLCPAREAHFHGPSRLASSAVQNDDTTPEIGLHGASLVNPVLFYNFMYVLSQTKLCPAREAHFHGPSRLASSAVQNDDTTPEIGLHGASLVNPVLFYNFSKQISEEK</sequence>
<comment type="caution">
    <text evidence="1">The sequence shown here is derived from an EMBL/GenBank/DDBJ whole genome shotgun (WGS) entry which is preliminary data.</text>
</comment>
<dbReference type="Proteomes" id="UP000712600">
    <property type="component" value="Unassembled WGS sequence"/>
</dbReference>
<dbReference type="EMBL" id="QGKX02001521">
    <property type="protein sequence ID" value="KAF3514497.1"/>
    <property type="molecule type" value="Genomic_DNA"/>
</dbReference>